<dbReference type="GO" id="GO:0016758">
    <property type="term" value="F:hexosyltransferase activity"/>
    <property type="evidence" value="ECO:0007669"/>
    <property type="project" value="TreeGrafter"/>
</dbReference>
<proteinExistence type="predicted"/>
<gene>
    <name evidence="1" type="ORF">B1B_01989</name>
</gene>
<dbReference type="EMBL" id="AUZY01001174">
    <property type="protein sequence ID" value="EQD75993.1"/>
    <property type="molecule type" value="Genomic_DNA"/>
</dbReference>
<dbReference type="Pfam" id="PF13692">
    <property type="entry name" value="Glyco_trans_1_4"/>
    <property type="match status" value="1"/>
</dbReference>
<dbReference type="CDD" id="cd03801">
    <property type="entry name" value="GT4_PimA-like"/>
    <property type="match status" value="1"/>
</dbReference>
<evidence type="ECO:0000313" key="1">
    <source>
        <dbReference type="EMBL" id="EQD75993.1"/>
    </source>
</evidence>
<reference evidence="1" key="1">
    <citation type="submission" date="2013-08" db="EMBL/GenBank/DDBJ databases">
        <authorList>
            <person name="Mendez C."/>
            <person name="Richter M."/>
            <person name="Ferrer M."/>
            <person name="Sanchez J."/>
        </authorList>
    </citation>
    <scope>NUCLEOTIDE SEQUENCE</scope>
</reference>
<dbReference type="AlphaFoldDB" id="T1C564"/>
<dbReference type="EC" id="2.4.-.-" evidence="1"/>
<accession>T1C564</accession>
<dbReference type="PANTHER" id="PTHR45947">
    <property type="entry name" value="SULFOQUINOVOSYL TRANSFERASE SQD2"/>
    <property type="match status" value="1"/>
</dbReference>
<sequence length="169" mass="18585">RWELAVRMLERLPGAHLTLAGPWPDPSYARRLLATPGSEGRLALTGPVGDAALARLYAENDLLIHPSVSELQSITVLEAMASGLPVLGTDVLSSEVPDPDVGQLLPRGLSADEQVERWAALALELLADPLRRRRMGEAARRRAEEHYGWGQVAKATLDLYREVREEPPR</sequence>
<keyword evidence="1" id="KW-0328">Glycosyltransferase</keyword>
<organism evidence="1">
    <name type="scientific">mine drainage metagenome</name>
    <dbReference type="NCBI Taxonomy" id="410659"/>
    <lineage>
        <taxon>unclassified sequences</taxon>
        <taxon>metagenomes</taxon>
        <taxon>ecological metagenomes</taxon>
    </lineage>
</organism>
<dbReference type="PANTHER" id="PTHR45947:SF3">
    <property type="entry name" value="SULFOQUINOVOSYL TRANSFERASE SQD2"/>
    <property type="match status" value="1"/>
</dbReference>
<feature type="non-terminal residue" evidence="1">
    <location>
        <position position="1"/>
    </location>
</feature>
<keyword evidence="1" id="KW-0808">Transferase</keyword>
<name>T1C564_9ZZZZ</name>
<dbReference type="SUPFAM" id="SSF53756">
    <property type="entry name" value="UDP-Glycosyltransferase/glycogen phosphorylase"/>
    <property type="match status" value="1"/>
</dbReference>
<dbReference type="Gene3D" id="3.40.50.2000">
    <property type="entry name" value="Glycogen Phosphorylase B"/>
    <property type="match status" value="2"/>
</dbReference>
<dbReference type="InterPro" id="IPR050194">
    <property type="entry name" value="Glycosyltransferase_grp1"/>
</dbReference>
<protein>
    <submittedName>
        <fullName evidence="1">Glycosyl transferase, group 1 domain protein</fullName>
        <ecNumber evidence="1">2.4.-.-</ecNumber>
    </submittedName>
</protein>
<reference evidence="1" key="2">
    <citation type="journal article" date="2014" name="ISME J.">
        <title>Microbial stratification in low pH oxic and suboxic macroscopic growths along an acid mine drainage.</title>
        <authorList>
            <person name="Mendez-Garcia C."/>
            <person name="Mesa V."/>
            <person name="Sprenger R.R."/>
            <person name="Richter M."/>
            <person name="Diez M.S."/>
            <person name="Solano J."/>
            <person name="Bargiela R."/>
            <person name="Golyshina O.V."/>
            <person name="Manteca A."/>
            <person name="Ramos J.L."/>
            <person name="Gallego J.R."/>
            <person name="Llorente I."/>
            <person name="Martins Dos Santos V.A."/>
            <person name="Jensen O.N."/>
            <person name="Pelaez A.I."/>
            <person name="Sanchez J."/>
            <person name="Ferrer M."/>
        </authorList>
    </citation>
    <scope>NUCLEOTIDE SEQUENCE</scope>
</reference>
<comment type="caution">
    <text evidence="1">The sequence shown here is derived from an EMBL/GenBank/DDBJ whole genome shotgun (WGS) entry which is preliminary data.</text>
</comment>